<dbReference type="GO" id="GO:0006357">
    <property type="term" value="P:regulation of transcription by RNA polymerase II"/>
    <property type="evidence" value="ECO:0007669"/>
    <property type="project" value="TreeGrafter"/>
</dbReference>
<dbReference type="Proteomes" id="UP000053641">
    <property type="component" value="Unassembled WGS sequence"/>
</dbReference>
<dbReference type="EMBL" id="KL894499">
    <property type="protein sequence ID" value="KGL81738.1"/>
    <property type="molecule type" value="Genomic_DNA"/>
</dbReference>
<name>A0A099ZLD5_TINGU</name>
<organism evidence="2 3">
    <name type="scientific">Tinamus guttatus</name>
    <name type="common">White-throated tinamou</name>
    <dbReference type="NCBI Taxonomy" id="94827"/>
    <lineage>
        <taxon>Eukaryota</taxon>
        <taxon>Metazoa</taxon>
        <taxon>Chordata</taxon>
        <taxon>Craniata</taxon>
        <taxon>Vertebrata</taxon>
        <taxon>Euteleostomi</taxon>
        <taxon>Archelosauria</taxon>
        <taxon>Archosauria</taxon>
        <taxon>Dinosauria</taxon>
        <taxon>Saurischia</taxon>
        <taxon>Theropoda</taxon>
        <taxon>Coelurosauria</taxon>
        <taxon>Aves</taxon>
        <taxon>Palaeognathae</taxon>
        <taxon>Tinamiformes</taxon>
        <taxon>Tinamidae</taxon>
        <taxon>Tinamus</taxon>
    </lineage>
</organism>
<feature type="non-terminal residue" evidence="2">
    <location>
        <position position="176"/>
    </location>
</feature>
<gene>
    <name evidence="2" type="ORF">N309_12656</name>
</gene>
<dbReference type="PANTHER" id="PTHR12374">
    <property type="entry name" value="TRANSCRIPTIONAL ADAPTOR 2 ADA2 -RELATED"/>
    <property type="match status" value="1"/>
</dbReference>
<sequence>ALKIAVVDIYHSRLKERQRRKKKFQRCHFLPLTVVLERRYPKEVQDLYETMRRFARILGPVEHDKFIESHALEFELRREIKRLQEYRAAGITNFCSARTYDHLKKTRAEERVKRTMLSEVLQYIQDSSACQQWLSRQADIDSGLTPTVPVPSNSGSGEGPPGLPGTEKLNEKEKEV</sequence>
<feature type="non-terminal residue" evidence="2">
    <location>
        <position position="1"/>
    </location>
</feature>
<dbReference type="AlphaFoldDB" id="A0A099ZLD5"/>
<dbReference type="GO" id="GO:0003682">
    <property type="term" value="F:chromatin binding"/>
    <property type="evidence" value="ECO:0007669"/>
    <property type="project" value="TreeGrafter"/>
</dbReference>
<dbReference type="GO" id="GO:0006338">
    <property type="term" value="P:chromatin remodeling"/>
    <property type="evidence" value="ECO:0007669"/>
    <property type="project" value="TreeGrafter"/>
</dbReference>
<keyword evidence="3" id="KW-1185">Reference proteome</keyword>
<evidence type="ECO:0000313" key="3">
    <source>
        <dbReference type="Proteomes" id="UP000053641"/>
    </source>
</evidence>
<dbReference type="GO" id="GO:0070461">
    <property type="term" value="C:SAGA-type complex"/>
    <property type="evidence" value="ECO:0007669"/>
    <property type="project" value="TreeGrafter"/>
</dbReference>
<dbReference type="STRING" id="94827.A0A099ZLD5"/>
<dbReference type="GO" id="GO:0003713">
    <property type="term" value="F:transcription coactivator activity"/>
    <property type="evidence" value="ECO:0007669"/>
    <property type="project" value="TreeGrafter"/>
</dbReference>
<reference evidence="2 3" key="1">
    <citation type="submission" date="2014-06" db="EMBL/GenBank/DDBJ databases">
        <title>Genome evolution of avian class.</title>
        <authorList>
            <person name="Zhang G."/>
            <person name="Li C."/>
        </authorList>
    </citation>
    <scope>NUCLEOTIDE SEQUENCE [LARGE SCALE GENOMIC DNA]</scope>
    <source>
        <strain evidence="2">BGI_N309</strain>
    </source>
</reference>
<evidence type="ECO:0000313" key="2">
    <source>
        <dbReference type="EMBL" id="KGL81738.1"/>
    </source>
</evidence>
<evidence type="ECO:0000256" key="1">
    <source>
        <dbReference type="SAM" id="MobiDB-lite"/>
    </source>
</evidence>
<dbReference type="GO" id="GO:0005634">
    <property type="term" value="C:nucleus"/>
    <property type="evidence" value="ECO:0007669"/>
    <property type="project" value="TreeGrafter"/>
</dbReference>
<accession>A0A099ZLD5</accession>
<feature type="region of interest" description="Disordered" evidence="1">
    <location>
        <begin position="141"/>
        <end position="176"/>
    </location>
</feature>
<protein>
    <submittedName>
        <fullName evidence="2">Transcriptional adapter 2-alpha</fullName>
    </submittedName>
</protein>
<proteinExistence type="predicted"/>
<dbReference type="PANTHER" id="PTHR12374:SF20">
    <property type="entry name" value="TRANSCRIPTIONAL ADAPTER 2-ALPHA"/>
    <property type="match status" value="1"/>
</dbReference>